<gene>
    <name evidence="1" type="ORF">SDC9_115138</name>
</gene>
<accession>A0A645BSJ6</accession>
<comment type="caution">
    <text evidence="1">The sequence shown here is derived from an EMBL/GenBank/DDBJ whole genome shotgun (WGS) entry which is preliminary data.</text>
</comment>
<organism evidence="1">
    <name type="scientific">bioreactor metagenome</name>
    <dbReference type="NCBI Taxonomy" id="1076179"/>
    <lineage>
        <taxon>unclassified sequences</taxon>
        <taxon>metagenomes</taxon>
        <taxon>ecological metagenomes</taxon>
    </lineage>
</organism>
<evidence type="ECO:0000313" key="1">
    <source>
        <dbReference type="EMBL" id="MPM68207.1"/>
    </source>
</evidence>
<dbReference type="EMBL" id="VSSQ01022125">
    <property type="protein sequence ID" value="MPM68207.1"/>
    <property type="molecule type" value="Genomic_DNA"/>
</dbReference>
<name>A0A645BSJ6_9ZZZZ</name>
<sequence>MDVIYTQHKIELYQIEKLLVYSLFVIHLYLRELKPLNTNKLEMPFPHCSLDLYQV</sequence>
<dbReference type="AlphaFoldDB" id="A0A645BSJ6"/>
<protein>
    <submittedName>
        <fullName evidence="1">Uncharacterized protein</fullName>
    </submittedName>
</protein>
<proteinExistence type="predicted"/>
<reference evidence="1" key="1">
    <citation type="submission" date="2019-08" db="EMBL/GenBank/DDBJ databases">
        <authorList>
            <person name="Kucharzyk K."/>
            <person name="Murdoch R.W."/>
            <person name="Higgins S."/>
            <person name="Loffler F."/>
        </authorList>
    </citation>
    <scope>NUCLEOTIDE SEQUENCE</scope>
</reference>